<protein>
    <recommendedName>
        <fullName evidence="4">Molecular chaperone</fullName>
    </recommendedName>
</protein>
<evidence type="ECO:0008006" key="4">
    <source>
        <dbReference type="Google" id="ProtNLM"/>
    </source>
</evidence>
<dbReference type="KEGG" id="sphl:LPB140_01755"/>
<dbReference type="AlphaFoldDB" id="A0A1L3JEE7"/>
<evidence type="ECO:0000313" key="3">
    <source>
        <dbReference type="Proteomes" id="UP000242561"/>
    </source>
</evidence>
<keyword evidence="3" id="KW-1185">Reference proteome</keyword>
<dbReference type="Proteomes" id="UP000242561">
    <property type="component" value="Chromosome"/>
</dbReference>
<name>A0A1L3JEE7_9SPHN</name>
<dbReference type="OrthoDB" id="6658153at2"/>
<keyword evidence="1" id="KW-0732">Signal</keyword>
<sequence>MISTIRKNLSACIAAIGLAAVSLIPLQPAMASGDLLVAPTRVILDSQRGTEVILNNIGTEETTYRISLELRRMNDLGRLDEVAEEDATEKESTALSLIRYAPRRVTLPPNQPQAIRVGLNNLKDLADGEYRAHMMFRAIPNTASVAETQDAGGGLQIQLIPIYGITIPIIIRKGNISASAAIANPRLAQDETGANLFLMDLSREGDRSVFGEIYVTKAGQSEPLMVAKGIAIYPELDKRTIVVPITAEQAATLNGNVTISYYEAPEAGGGLISEIKTTM</sequence>
<dbReference type="STRING" id="1913578.LPB140_01755"/>
<gene>
    <name evidence="2" type="ORF">LPB140_01755</name>
</gene>
<proteinExistence type="predicted"/>
<dbReference type="SUPFAM" id="SSF49354">
    <property type="entry name" value="PapD-like"/>
    <property type="match status" value="1"/>
</dbReference>
<evidence type="ECO:0000313" key="2">
    <source>
        <dbReference type="EMBL" id="APG63469.1"/>
    </source>
</evidence>
<dbReference type="EMBL" id="CP018154">
    <property type="protein sequence ID" value="APG63469.1"/>
    <property type="molecule type" value="Genomic_DNA"/>
</dbReference>
<dbReference type="InterPro" id="IPR008962">
    <property type="entry name" value="PapD-like_sf"/>
</dbReference>
<feature type="signal peptide" evidence="1">
    <location>
        <begin position="1"/>
        <end position="31"/>
    </location>
</feature>
<feature type="chain" id="PRO_5012159564" description="Molecular chaperone" evidence="1">
    <location>
        <begin position="32"/>
        <end position="279"/>
    </location>
</feature>
<reference evidence="2 3" key="1">
    <citation type="submission" date="2016-11" db="EMBL/GenBank/DDBJ databases">
        <title>Sphingorhabdus sp. LPB0140, isolated from marine environment.</title>
        <authorList>
            <person name="Kim E."/>
            <person name="Yi H."/>
        </authorList>
    </citation>
    <scope>NUCLEOTIDE SEQUENCE [LARGE SCALE GENOMIC DNA]</scope>
    <source>
        <strain evidence="2 3">LPB0140</strain>
    </source>
</reference>
<organism evidence="2 3">
    <name type="scientific">Sphingorhabdus lutea</name>
    <dbReference type="NCBI Taxonomy" id="1913578"/>
    <lineage>
        <taxon>Bacteria</taxon>
        <taxon>Pseudomonadati</taxon>
        <taxon>Pseudomonadota</taxon>
        <taxon>Alphaproteobacteria</taxon>
        <taxon>Sphingomonadales</taxon>
        <taxon>Sphingomonadaceae</taxon>
        <taxon>Sphingorhabdus</taxon>
    </lineage>
</organism>
<accession>A0A1L3JEE7</accession>
<evidence type="ECO:0000256" key="1">
    <source>
        <dbReference type="SAM" id="SignalP"/>
    </source>
</evidence>